<dbReference type="PROSITE" id="PS50887">
    <property type="entry name" value="GGDEF"/>
    <property type="match status" value="1"/>
</dbReference>
<dbReference type="Proteomes" id="UP000254711">
    <property type="component" value="Unassembled WGS sequence"/>
</dbReference>
<proteinExistence type="predicted"/>
<dbReference type="AlphaFoldDB" id="A0A370K7N3"/>
<feature type="coiled-coil region" evidence="4">
    <location>
        <begin position="340"/>
        <end position="367"/>
    </location>
</feature>
<dbReference type="CDD" id="cd01949">
    <property type="entry name" value="GGDEF"/>
    <property type="match status" value="1"/>
</dbReference>
<evidence type="ECO:0000259" key="7">
    <source>
        <dbReference type="PROSITE" id="PS50887"/>
    </source>
</evidence>
<dbReference type="SUPFAM" id="SSF55073">
    <property type="entry name" value="Nucleotide cyclase"/>
    <property type="match status" value="1"/>
</dbReference>
<comment type="cofactor">
    <cofactor evidence="1">
        <name>Mg(2+)</name>
        <dbReference type="ChEBI" id="CHEBI:18420"/>
    </cofactor>
</comment>
<evidence type="ECO:0000256" key="5">
    <source>
        <dbReference type="SAM" id="MobiDB-lite"/>
    </source>
</evidence>
<dbReference type="PANTHER" id="PTHR45138">
    <property type="entry name" value="REGULATORY COMPONENTS OF SENSORY TRANSDUCTION SYSTEM"/>
    <property type="match status" value="1"/>
</dbReference>
<dbReference type="SMART" id="SM00267">
    <property type="entry name" value="GGDEF"/>
    <property type="match status" value="1"/>
</dbReference>
<evidence type="ECO:0000313" key="8">
    <source>
        <dbReference type="EMBL" id="RDI98659.1"/>
    </source>
</evidence>
<dbReference type="Pfam" id="PF00990">
    <property type="entry name" value="GGDEF"/>
    <property type="match status" value="1"/>
</dbReference>
<keyword evidence="4" id="KW-0175">Coiled coil</keyword>
<evidence type="ECO:0000313" key="9">
    <source>
        <dbReference type="Proteomes" id="UP000254711"/>
    </source>
</evidence>
<evidence type="ECO:0000256" key="6">
    <source>
        <dbReference type="SAM" id="Phobius"/>
    </source>
</evidence>
<dbReference type="PANTHER" id="PTHR45138:SF9">
    <property type="entry name" value="DIGUANYLATE CYCLASE DGCM-RELATED"/>
    <property type="match status" value="1"/>
</dbReference>
<dbReference type="SUPFAM" id="SSF48452">
    <property type="entry name" value="TPR-like"/>
    <property type="match status" value="1"/>
</dbReference>
<dbReference type="Gene3D" id="1.25.40.10">
    <property type="entry name" value="Tetratricopeptide repeat domain"/>
    <property type="match status" value="1"/>
</dbReference>
<comment type="caution">
    <text evidence="8">The sequence shown here is derived from an EMBL/GenBank/DDBJ whole genome shotgun (WGS) entry which is preliminary data.</text>
</comment>
<dbReference type="InterPro" id="IPR000160">
    <property type="entry name" value="GGDEF_dom"/>
</dbReference>
<sequence>MSLIALAGICAGMATWAMPASESSAQLLERAASIKTTDHDEFLRILAQLHEMQDILPADQLWSLRFLDAWQAAFEGNDSRAVTALRVIAEQASSPAVRLRSLALMVNIFGFSHRYEEAFIQLNRLTELLPQVSDKGARYAALGEAAQLLIFSHHYKQALEYADQMLQNLPTGKNGCHAAKYRLQALVYSGDAQLTTGQFQQAIDLCTQDNDWIYAAAVRNEMAAFLLQQGRATEAIRVMEEHYDEVRNYQYSAQTQYTELLLAEGYFSLNDLAKARKFALASIDSNVENTYSEPLSKAYELLYRIENKLGHKAEALTYHEKYMAADKGYLSDATAGALAYETIKQQVQAQKNQVDVLNRENQILQLQRQLDSTAVKTGRLYIALLLTVLVSAVLWLFRVKRSQLRFKRLATQDSLTNICSRQHFVDETELVLRQAGKVSRSACLILLDLDHFKQVNDTHGHVMGDLVLKRAVAACQHHLRSSDLFGRLGGEEFAIMMPDCSATTAVERAERIREAIAATPLWGETRHVVITASFGVACTDASGFELRQLMIDADNALYRAKRGGRNCVVYGDEPDATKSAATSAHASTDEATATTGAHS</sequence>
<dbReference type="EC" id="2.7.7.65" evidence="2"/>
<reference evidence="8 9" key="1">
    <citation type="submission" date="2018-07" db="EMBL/GenBank/DDBJ databases">
        <title>Dyella solisilvae sp. nov., isolated from the pine and broad-leaved mixed forest soil.</title>
        <authorList>
            <person name="Gao Z."/>
            <person name="Qiu L."/>
        </authorList>
    </citation>
    <scope>NUCLEOTIDE SEQUENCE [LARGE SCALE GENOMIC DNA]</scope>
    <source>
        <strain evidence="8 9">DHG54</strain>
    </source>
</reference>
<keyword evidence="6" id="KW-1133">Transmembrane helix</keyword>
<dbReference type="InterPro" id="IPR011990">
    <property type="entry name" value="TPR-like_helical_dom_sf"/>
</dbReference>
<dbReference type="Gene3D" id="3.30.70.270">
    <property type="match status" value="1"/>
</dbReference>
<name>A0A370K7N3_9GAMM</name>
<keyword evidence="6" id="KW-0472">Membrane</keyword>
<feature type="domain" description="GGDEF" evidence="7">
    <location>
        <begin position="440"/>
        <end position="573"/>
    </location>
</feature>
<dbReference type="InterPro" id="IPR043128">
    <property type="entry name" value="Rev_trsase/Diguanyl_cyclase"/>
</dbReference>
<feature type="transmembrane region" description="Helical" evidence="6">
    <location>
        <begin position="380"/>
        <end position="399"/>
    </location>
</feature>
<dbReference type="OrthoDB" id="9803824at2"/>
<evidence type="ECO:0000256" key="4">
    <source>
        <dbReference type="SAM" id="Coils"/>
    </source>
</evidence>
<comment type="catalytic activity">
    <reaction evidence="3">
        <text>2 GTP = 3',3'-c-di-GMP + 2 diphosphate</text>
        <dbReference type="Rhea" id="RHEA:24898"/>
        <dbReference type="ChEBI" id="CHEBI:33019"/>
        <dbReference type="ChEBI" id="CHEBI:37565"/>
        <dbReference type="ChEBI" id="CHEBI:58805"/>
        <dbReference type="EC" id="2.7.7.65"/>
    </reaction>
</comment>
<dbReference type="InterPro" id="IPR029787">
    <property type="entry name" value="Nucleotide_cyclase"/>
</dbReference>
<gene>
    <name evidence="8" type="ORF">DVT68_09050</name>
</gene>
<keyword evidence="9" id="KW-1185">Reference proteome</keyword>
<feature type="region of interest" description="Disordered" evidence="5">
    <location>
        <begin position="578"/>
        <end position="599"/>
    </location>
</feature>
<evidence type="ECO:0000256" key="1">
    <source>
        <dbReference type="ARBA" id="ARBA00001946"/>
    </source>
</evidence>
<keyword evidence="6" id="KW-0812">Transmembrane</keyword>
<accession>A0A370K7N3</accession>
<evidence type="ECO:0000256" key="3">
    <source>
        <dbReference type="ARBA" id="ARBA00034247"/>
    </source>
</evidence>
<dbReference type="RefSeq" id="WP_114824748.1">
    <property type="nucleotide sequence ID" value="NZ_QQSY01000002.1"/>
</dbReference>
<protein>
    <recommendedName>
        <fullName evidence="2">diguanylate cyclase</fullName>
        <ecNumber evidence="2">2.7.7.65</ecNumber>
    </recommendedName>
</protein>
<evidence type="ECO:0000256" key="2">
    <source>
        <dbReference type="ARBA" id="ARBA00012528"/>
    </source>
</evidence>
<dbReference type="NCBIfam" id="TIGR00254">
    <property type="entry name" value="GGDEF"/>
    <property type="match status" value="1"/>
</dbReference>
<dbReference type="InterPro" id="IPR050469">
    <property type="entry name" value="Diguanylate_Cyclase"/>
</dbReference>
<dbReference type="FunFam" id="3.30.70.270:FF:000001">
    <property type="entry name" value="Diguanylate cyclase domain protein"/>
    <property type="match status" value="1"/>
</dbReference>
<organism evidence="8 9">
    <name type="scientific">Dyella solisilvae</name>
    <dbReference type="NCBI Taxonomy" id="1920168"/>
    <lineage>
        <taxon>Bacteria</taxon>
        <taxon>Pseudomonadati</taxon>
        <taxon>Pseudomonadota</taxon>
        <taxon>Gammaproteobacteria</taxon>
        <taxon>Lysobacterales</taxon>
        <taxon>Rhodanobacteraceae</taxon>
        <taxon>Dyella</taxon>
    </lineage>
</organism>
<dbReference type="EMBL" id="QQSY01000002">
    <property type="protein sequence ID" value="RDI98659.1"/>
    <property type="molecule type" value="Genomic_DNA"/>
</dbReference>
<dbReference type="GO" id="GO:0052621">
    <property type="term" value="F:diguanylate cyclase activity"/>
    <property type="evidence" value="ECO:0007669"/>
    <property type="project" value="UniProtKB-EC"/>
</dbReference>